<dbReference type="Gene3D" id="1.10.630.10">
    <property type="entry name" value="Cytochrome P450"/>
    <property type="match status" value="1"/>
</dbReference>
<proteinExistence type="inferred from homology"/>
<dbReference type="RefSeq" id="WP_203000039.1">
    <property type="nucleotide sequence ID" value="NZ_JADWYU010000204.1"/>
</dbReference>
<evidence type="ECO:0000256" key="4">
    <source>
        <dbReference type="ARBA" id="ARBA00023002"/>
    </source>
</evidence>
<dbReference type="Pfam" id="PF00067">
    <property type="entry name" value="p450"/>
    <property type="match status" value="1"/>
</dbReference>
<dbReference type="AlphaFoldDB" id="A0A937UKP9"/>
<dbReference type="PRINTS" id="PR00385">
    <property type="entry name" value="P450"/>
</dbReference>
<evidence type="ECO:0000256" key="7">
    <source>
        <dbReference type="RuleBase" id="RU000461"/>
    </source>
</evidence>
<comment type="similarity">
    <text evidence="1 7">Belongs to the cytochrome P450 family.</text>
</comment>
<keyword evidence="2 7" id="KW-0349">Heme</keyword>
<organism evidence="8 9">
    <name type="scientific">Frankia nepalensis</name>
    <dbReference type="NCBI Taxonomy" id="1836974"/>
    <lineage>
        <taxon>Bacteria</taxon>
        <taxon>Bacillati</taxon>
        <taxon>Actinomycetota</taxon>
        <taxon>Actinomycetes</taxon>
        <taxon>Frankiales</taxon>
        <taxon>Frankiaceae</taxon>
        <taxon>Frankia</taxon>
    </lineage>
</organism>
<protein>
    <submittedName>
        <fullName evidence="8">Cytochrome P450</fullName>
    </submittedName>
</protein>
<dbReference type="GO" id="GO:0036199">
    <property type="term" value="F:cholest-4-en-3-one 26-monooxygenase activity"/>
    <property type="evidence" value="ECO:0007669"/>
    <property type="project" value="TreeGrafter"/>
</dbReference>
<keyword evidence="4 7" id="KW-0560">Oxidoreductase</keyword>
<dbReference type="Proteomes" id="UP000604475">
    <property type="component" value="Unassembled WGS sequence"/>
</dbReference>
<dbReference type="GO" id="GO:0020037">
    <property type="term" value="F:heme binding"/>
    <property type="evidence" value="ECO:0007669"/>
    <property type="project" value="InterPro"/>
</dbReference>
<evidence type="ECO:0000256" key="1">
    <source>
        <dbReference type="ARBA" id="ARBA00010617"/>
    </source>
</evidence>
<evidence type="ECO:0000256" key="3">
    <source>
        <dbReference type="ARBA" id="ARBA00022723"/>
    </source>
</evidence>
<keyword evidence="9" id="KW-1185">Reference proteome</keyword>
<keyword evidence="6 7" id="KW-0503">Monooxygenase</keyword>
<keyword evidence="5 7" id="KW-0408">Iron</keyword>
<dbReference type="SUPFAM" id="SSF48264">
    <property type="entry name" value="Cytochrome P450"/>
    <property type="match status" value="1"/>
</dbReference>
<comment type="caution">
    <text evidence="8">The sequence shown here is derived from an EMBL/GenBank/DDBJ whole genome shotgun (WGS) entry which is preliminary data.</text>
</comment>
<dbReference type="InterPro" id="IPR002397">
    <property type="entry name" value="Cyt_P450_B"/>
</dbReference>
<sequence length="398" mass="45383">MPVTTPDSDLYYDPYDFQIDADPYPTWRRMRDEAPLYYNDRHDFYALSRFEDVEPCLSNWQTYRSGRGTLLELIRANAPIPPGSILFEDPPVHQVHRGVMARVFTPRKMNALEPKVREFCRHSLDPLVGSGGFDFVADLGAAMPMRIIGYLLGIPEEDQEAIRTLFDDNLRLEEGDDLAPPDMSLTEPFAAYIEWRSKHPSDDLMTELLNAEFEDETGTTRTLNREEVLNYVYLLAGAGNETTARLIGWAGKLLAEHPDQRSELVEDPSLIPNAVEELLRYESPSPVQARYVLHDVEHHGRPVPAGSVILLLNGSANRDERRFSDPDRFDIHRDVGRHLSFGYGIHHCLGAALARLEGRVALEEVLRRFPTWEVDWDNAVQARTSTVRGWEKLPVHIP</sequence>
<dbReference type="InterPro" id="IPR017972">
    <property type="entry name" value="Cyt_P450_CS"/>
</dbReference>
<dbReference type="GO" id="GO:0008395">
    <property type="term" value="F:steroid hydroxylase activity"/>
    <property type="evidence" value="ECO:0007669"/>
    <property type="project" value="TreeGrafter"/>
</dbReference>
<dbReference type="GO" id="GO:0006707">
    <property type="term" value="P:cholesterol catabolic process"/>
    <property type="evidence" value="ECO:0007669"/>
    <property type="project" value="TreeGrafter"/>
</dbReference>
<evidence type="ECO:0000256" key="5">
    <source>
        <dbReference type="ARBA" id="ARBA00023004"/>
    </source>
</evidence>
<name>A0A937UKP9_9ACTN</name>
<dbReference type="PRINTS" id="PR00359">
    <property type="entry name" value="BP450"/>
</dbReference>
<dbReference type="InterPro" id="IPR036396">
    <property type="entry name" value="Cyt_P450_sf"/>
</dbReference>
<keyword evidence="3 7" id="KW-0479">Metal-binding</keyword>
<dbReference type="PANTHER" id="PTHR46696">
    <property type="entry name" value="P450, PUTATIVE (EUROFUNG)-RELATED"/>
    <property type="match status" value="1"/>
</dbReference>
<evidence type="ECO:0000256" key="2">
    <source>
        <dbReference type="ARBA" id="ARBA00022617"/>
    </source>
</evidence>
<dbReference type="PROSITE" id="PS00086">
    <property type="entry name" value="CYTOCHROME_P450"/>
    <property type="match status" value="1"/>
</dbReference>
<dbReference type="FunFam" id="1.10.630.10:FF:000018">
    <property type="entry name" value="Cytochrome P450 monooxygenase"/>
    <property type="match status" value="1"/>
</dbReference>
<reference evidence="8" key="1">
    <citation type="submission" date="2020-12" db="EMBL/GenBank/DDBJ databases">
        <title>Genomic characterization of non-nitrogen-fixing Frankia strains.</title>
        <authorList>
            <person name="Carlos-Shanley C."/>
            <person name="Guerra T."/>
            <person name="Hahn D."/>
        </authorList>
    </citation>
    <scope>NUCLEOTIDE SEQUENCE</scope>
    <source>
        <strain evidence="8">CN6</strain>
    </source>
</reference>
<dbReference type="EMBL" id="JAEACQ010000154">
    <property type="protein sequence ID" value="MBL7627029.1"/>
    <property type="molecule type" value="Genomic_DNA"/>
</dbReference>
<evidence type="ECO:0000256" key="6">
    <source>
        <dbReference type="ARBA" id="ARBA00023033"/>
    </source>
</evidence>
<evidence type="ECO:0000313" key="8">
    <source>
        <dbReference type="EMBL" id="MBL7627029.1"/>
    </source>
</evidence>
<gene>
    <name evidence="8" type="ORF">I7412_07590</name>
</gene>
<accession>A0A937UKP9</accession>
<dbReference type="InterPro" id="IPR001128">
    <property type="entry name" value="Cyt_P450"/>
</dbReference>
<dbReference type="PANTHER" id="PTHR46696:SF4">
    <property type="entry name" value="BIOTIN BIOSYNTHESIS CYTOCHROME P450"/>
    <property type="match status" value="1"/>
</dbReference>
<evidence type="ECO:0000313" key="9">
    <source>
        <dbReference type="Proteomes" id="UP000604475"/>
    </source>
</evidence>
<dbReference type="GO" id="GO:0005506">
    <property type="term" value="F:iron ion binding"/>
    <property type="evidence" value="ECO:0007669"/>
    <property type="project" value="InterPro"/>
</dbReference>
<dbReference type="CDD" id="cd11078">
    <property type="entry name" value="CYP130-like"/>
    <property type="match status" value="1"/>
</dbReference>